<dbReference type="InterPro" id="IPR050600">
    <property type="entry name" value="SETD3_SETD6_MTase"/>
</dbReference>
<dbReference type="OrthoDB" id="341421at2759"/>
<protein>
    <recommendedName>
        <fullName evidence="1">SET domain-containing protein</fullName>
    </recommendedName>
</protein>
<evidence type="ECO:0000313" key="3">
    <source>
        <dbReference type="Proteomes" id="UP000664534"/>
    </source>
</evidence>
<dbReference type="InterPro" id="IPR046341">
    <property type="entry name" value="SET_dom_sf"/>
</dbReference>
<dbReference type="GO" id="GO:0016279">
    <property type="term" value="F:protein-lysine N-methyltransferase activity"/>
    <property type="evidence" value="ECO:0007669"/>
    <property type="project" value="TreeGrafter"/>
</dbReference>
<dbReference type="Pfam" id="PF00856">
    <property type="entry name" value="SET"/>
    <property type="match status" value="1"/>
</dbReference>
<dbReference type="Proteomes" id="UP000664534">
    <property type="component" value="Unassembled WGS sequence"/>
</dbReference>
<evidence type="ECO:0000259" key="1">
    <source>
        <dbReference type="PROSITE" id="PS50280"/>
    </source>
</evidence>
<dbReference type="PANTHER" id="PTHR13271:SF137">
    <property type="entry name" value="SET DOMAIN-CONTAINING PROTEIN"/>
    <property type="match status" value="1"/>
</dbReference>
<comment type="caution">
    <text evidence="2">The sequence shown here is derived from an EMBL/GenBank/DDBJ whole genome shotgun (WGS) entry which is preliminary data.</text>
</comment>
<gene>
    <name evidence="2" type="ORF">IMSHALPRED_009075</name>
</gene>
<dbReference type="Gene3D" id="3.90.1410.10">
    <property type="entry name" value="set domain protein methyltransferase, domain 1"/>
    <property type="match status" value="1"/>
</dbReference>
<proteinExistence type="predicted"/>
<dbReference type="InterPro" id="IPR001214">
    <property type="entry name" value="SET_dom"/>
</dbReference>
<dbReference type="PANTHER" id="PTHR13271">
    <property type="entry name" value="UNCHARACTERIZED PUTATIVE METHYLTRANSFERASE"/>
    <property type="match status" value="1"/>
</dbReference>
<dbReference type="AlphaFoldDB" id="A0A8H3FZV4"/>
<organism evidence="2 3">
    <name type="scientific">Imshaugia aleurites</name>
    <dbReference type="NCBI Taxonomy" id="172621"/>
    <lineage>
        <taxon>Eukaryota</taxon>
        <taxon>Fungi</taxon>
        <taxon>Dikarya</taxon>
        <taxon>Ascomycota</taxon>
        <taxon>Pezizomycotina</taxon>
        <taxon>Lecanoromycetes</taxon>
        <taxon>OSLEUM clade</taxon>
        <taxon>Lecanoromycetidae</taxon>
        <taxon>Lecanorales</taxon>
        <taxon>Lecanorineae</taxon>
        <taxon>Parmeliaceae</taxon>
        <taxon>Imshaugia</taxon>
    </lineage>
</organism>
<reference evidence="2" key="1">
    <citation type="submission" date="2021-03" db="EMBL/GenBank/DDBJ databases">
        <authorList>
            <person name="Tagirdzhanova G."/>
        </authorList>
    </citation>
    <scope>NUCLEOTIDE SEQUENCE</scope>
</reference>
<sequence>MSEVSPPGAHHEVFTAWAKQQGVQVNAVGPANISGLGLGIIAQRRIEAGELLCDVPASVLLTINTIPEDFKKLHEGITVHGLLASFLAFGGPDTFKFSCWKNTWPSMQDFQESMPILWPSFMREPLDNHGNPHYTIGQREDLAFILPPAVAGRWAHDQMREFWKIRDTAPLYRQEKKLKADWDVVSRVFPLETLPVYTYYWLIVNTRSFYFEVSGSEVAQNHDDCMVLCPFVDYFNHSDHGCRVDFSEKGYTVTSDRMYDVGEQIFTSYGSHSNDFLLCEYGFILENNRYDCLPLDDFFSGKRINGNSKKSLEKAGYFGNYTLDSDGVCFRTQVAIRRQALNTYHWKKFMAGVDTEDEETRVAVVTLLHNRILLPYEREAEEALQHLEMTGNAIPPGAKATLITRWKQIRQMIQQALLVHEFRRR</sequence>
<dbReference type="PROSITE" id="PS50280">
    <property type="entry name" value="SET"/>
    <property type="match status" value="1"/>
</dbReference>
<dbReference type="EMBL" id="CAJPDT010000069">
    <property type="protein sequence ID" value="CAF9933165.1"/>
    <property type="molecule type" value="Genomic_DNA"/>
</dbReference>
<name>A0A8H3FZV4_9LECA</name>
<accession>A0A8H3FZV4</accession>
<evidence type="ECO:0000313" key="2">
    <source>
        <dbReference type="EMBL" id="CAF9933165.1"/>
    </source>
</evidence>
<dbReference type="SUPFAM" id="SSF82199">
    <property type="entry name" value="SET domain"/>
    <property type="match status" value="1"/>
</dbReference>
<keyword evidence="3" id="KW-1185">Reference proteome</keyword>
<feature type="domain" description="SET" evidence="1">
    <location>
        <begin position="21"/>
        <end position="270"/>
    </location>
</feature>